<keyword evidence="1" id="KW-0812">Transmembrane</keyword>
<evidence type="ECO:0000313" key="2">
    <source>
        <dbReference type="EMBL" id="GIJ73980.1"/>
    </source>
</evidence>
<proteinExistence type="predicted"/>
<gene>
    <name evidence="2" type="ORF">Voc01_088970</name>
</gene>
<keyword evidence="3" id="KW-1185">Reference proteome</keyword>
<comment type="caution">
    <text evidence="2">The sequence shown here is derived from an EMBL/GenBank/DDBJ whole genome shotgun (WGS) entry which is preliminary data.</text>
</comment>
<evidence type="ECO:0000256" key="1">
    <source>
        <dbReference type="SAM" id="Phobius"/>
    </source>
</evidence>
<protein>
    <submittedName>
        <fullName evidence="2">Uncharacterized protein</fullName>
    </submittedName>
</protein>
<keyword evidence="1" id="KW-0472">Membrane</keyword>
<keyword evidence="1" id="KW-1133">Transmembrane helix</keyword>
<reference evidence="2" key="1">
    <citation type="submission" date="2021-01" db="EMBL/GenBank/DDBJ databases">
        <title>Whole genome shotgun sequence of Virgisporangium ochraceum NBRC 16418.</title>
        <authorList>
            <person name="Komaki H."/>
            <person name="Tamura T."/>
        </authorList>
    </citation>
    <scope>NUCLEOTIDE SEQUENCE</scope>
    <source>
        <strain evidence="2">NBRC 16418</strain>
    </source>
</reference>
<dbReference type="Proteomes" id="UP000635606">
    <property type="component" value="Unassembled WGS sequence"/>
</dbReference>
<organism evidence="2 3">
    <name type="scientific">Virgisporangium ochraceum</name>
    <dbReference type="NCBI Taxonomy" id="65505"/>
    <lineage>
        <taxon>Bacteria</taxon>
        <taxon>Bacillati</taxon>
        <taxon>Actinomycetota</taxon>
        <taxon>Actinomycetes</taxon>
        <taxon>Micromonosporales</taxon>
        <taxon>Micromonosporaceae</taxon>
        <taxon>Virgisporangium</taxon>
    </lineage>
</organism>
<sequence length="292" mass="31117">MNTRFPDLDRGLHALAADVPASAPPTDRLLDRGRRLRRRRTMATVGSACAVLVLAGVAVAVTAPATTAPDGRDRGTAATSPRLDPVAAVTATERTSYTYTMNYRAVPIDGVARTPADEELLANYGGAGHDFLGAFDPATSTGFHRDPREFGSERRLIDGVMFDGKGGYWTELPGRYTGLRVGVPGMGTFSATTTELLRLLREQGAEVTGAGPYTFEMVVPPAPAEGRFPGGTAAVSVTGTVTLTDDGRFVRTLRFSSTHPEPQWVQGVRIEVTYTFADHGAPVVVERPPTGR</sequence>
<dbReference type="EMBL" id="BOPH01000128">
    <property type="protein sequence ID" value="GIJ73980.1"/>
    <property type="molecule type" value="Genomic_DNA"/>
</dbReference>
<dbReference type="AlphaFoldDB" id="A0A8J4A517"/>
<feature type="transmembrane region" description="Helical" evidence="1">
    <location>
        <begin position="42"/>
        <end position="63"/>
    </location>
</feature>
<dbReference type="RefSeq" id="WP_203933796.1">
    <property type="nucleotide sequence ID" value="NZ_BOPH01000128.1"/>
</dbReference>
<evidence type="ECO:0000313" key="3">
    <source>
        <dbReference type="Proteomes" id="UP000635606"/>
    </source>
</evidence>
<name>A0A8J4A517_9ACTN</name>
<accession>A0A8J4A517</accession>